<proteinExistence type="predicted"/>
<reference evidence="3 4" key="1">
    <citation type="submission" date="2018-03" db="EMBL/GenBank/DDBJ databases">
        <authorList>
            <person name="Guldener U."/>
        </authorList>
    </citation>
    <scope>NUCLEOTIDE SEQUENCE [LARGE SCALE GENOMIC DNA]</scope>
    <source>
        <strain evidence="3 4">DAOM196992</strain>
    </source>
</reference>
<dbReference type="Pfam" id="PF02036">
    <property type="entry name" value="SCP2"/>
    <property type="match status" value="1"/>
</dbReference>
<feature type="region of interest" description="Disordered" evidence="1">
    <location>
        <begin position="176"/>
        <end position="222"/>
    </location>
</feature>
<dbReference type="Gene3D" id="3.30.1050.10">
    <property type="entry name" value="SCP2 sterol-binding domain"/>
    <property type="match status" value="1"/>
</dbReference>
<gene>
    <name evidence="3" type="ORF">PSFLO_05256</name>
</gene>
<evidence type="ECO:0000256" key="1">
    <source>
        <dbReference type="SAM" id="MobiDB-lite"/>
    </source>
</evidence>
<dbReference type="InterPro" id="IPR036527">
    <property type="entry name" value="SCP2_sterol-bd_dom_sf"/>
</dbReference>
<dbReference type="GO" id="GO:0005829">
    <property type="term" value="C:cytosol"/>
    <property type="evidence" value="ECO:0007669"/>
    <property type="project" value="TreeGrafter"/>
</dbReference>
<evidence type="ECO:0000313" key="4">
    <source>
        <dbReference type="Proteomes" id="UP000323386"/>
    </source>
</evidence>
<organism evidence="3 4">
    <name type="scientific">Pseudozyma flocculosa</name>
    <dbReference type="NCBI Taxonomy" id="84751"/>
    <lineage>
        <taxon>Eukaryota</taxon>
        <taxon>Fungi</taxon>
        <taxon>Dikarya</taxon>
        <taxon>Basidiomycota</taxon>
        <taxon>Ustilaginomycotina</taxon>
        <taxon>Ustilaginomycetes</taxon>
        <taxon>Ustilaginales</taxon>
        <taxon>Ustilaginaceae</taxon>
        <taxon>Pseudozyma</taxon>
    </lineage>
</organism>
<accession>A0A5C3F7S7</accession>
<dbReference type="SUPFAM" id="SSF55718">
    <property type="entry name" value="SCP-like"/>
    <property type="match status" value="1"/>
</dbReference>
<evidence type="ECO:0000313" key="3">
    <source>
        <dbReference type="EMBL" id="SPO39775.1"/>
    </source>
</evidence>
<dbReference type="Proteomes" id="UP000323386">
    <property type="component" value="Unassembled WGS sequence"/>
</dbReference>
<protein>
    <recommendedName>
        <fullName evidence="2">SCP2 domain-containing protein</fullName>
    </recommendedName>
</protein>
<dbReference type="FunFam" id="3.30.1050.10:FF:000017">
    <property type="entry name" value="Potential peroxisomal lipid carrier"/>
    <property type="match status" value="1"/>
</dbReference>
<feature type="compositionally biased region" description="Basic and acidic residues" evidence="1">
    <location>
        <begin position="197"/>
        <end position="206"/>
    </location>
</feature>
<dbReference type="InterPro" id="IPR003033">
    <property type="entry name" value="SCP2_sterol-bd_dom"/>
</dbReference>
<dbReference type="OrthoDB" id="10265837at2759"/>
<dbReference type="AlphaFoldDB" id="A0A5C3F7S7"/>
<dbReference type="PANTHER" id="PTHR10094">
    <property type="entry name" value="STEROL CARRIER PROTEIN 2 SCP-2 FAMILY PROTEIN"/>
    <property type="match status" value="1"/>
</dbReference>
<sequence length="222" mass="24163">MSKTATTTMDQQATQALGAHESLHCPGFESSKVFALSSQLLRNPPPNLPSRKRLVRTFRSIYLFIIHPSSPLDPSNPRSKPVDGKVETSGGALRPAMWFVDLKNKGFVGKGQPPKTVLGRKTKADVVIECKDRDFVDMATGKVHPQRLYNDGRIKIRGNLDNALKIATLISHERSKIYGTPAPAPPSDARAPTAAEDFQREGHSSDDYGAGSPAPVPNRAKL</sequence>
<dbReference type="EMBL" id="OOIP01000016">
    <property type="protein sequence ID" value="SPO39775.1"/>
    <property type="molecule type" value="Genomic_DNA"/>
</dbReference>
<evidence type="ECO:0000259" key="2">
    <source>
        <dbReference type="Pfam" id="PF02036"/>
    </source>
</evidence>
<name>A0A5C3F7S7_9BASI</name>
<feature type="domain" description="SCP2" evidence="2">
    <location>
        <begin position="97"/>
        <end position="170"/>
    </location>
</feature>
<keyword evidence="4" id="KW-1185">Reference proteome</keyword>
<dbReference type="PANTHER" id="PTHR10094:SF25">
    <property type="entry name" value="SCP2 STEROL-BINDING DOMAIN-CONTAINING PROTEIN 1"/>
    <property type="match status" value="1"/>
</dbReference>